<proteinExistence type="predicted"/>
<dbReference type="Proteomes" id="UP000268320">
    <property type="component" value="Genome"/>
</dbReference>
<dbReference type="RefSeq" id="YP_009813026.1">
    <property type="nucleotide sequence ID" value="NC_048073.1"/>
</dbReference>
<evidence type="ECO:0008006" key="3">
    <source>
        <dbReference type="Google" id="ProtNLM"/>
    </source>
</evidence>
<accession>A0A386KKL4</accession>
<dbReference type="Pfam" id="PF22760">
    <property type="entry name" value="Gp38_E217"/>
    <property type="match status" value="1"/>
</dbReference>
<keyword evidence="2" id="KW-1185">Reference proteome</keyword>
<evidence type="ECO:0000313" key="1">
    <source>
        <dbReference type="EMBL" id="AYD85489.1"/>
    </source>
</evidence>
<dbReference type="KEGG" id="vg:55004101"/>
<dbReference type="EMBL" id="MH816966">
    <property type="protein sequence ID" value="AYD85489.1"/>
    <property type="molecule type" value="Genomic_DNA"/>
</dbReference>
<protein>
    <recommendedName>
        <fullName evidence="3">Tail fiber protein</fullName>
    </recommendedName>
</protein>
<name>A0A386KKL4_9CAUD</name>
<sequence>MDFVSILLSGQSLTITNESTGLPVWTRLSPVSAEITSPAETTQFPIAGTAMQVVEVSSTSSVSNLQAAKVIMPAHMALNVICNDQSTIENIINTFDNDEVTFSITSRSIIASKMSMSDVEITQSEENLNGVSIVITFEQTSFSIQGSFDPKQSADESSNGVAIKEPVSLTTTVSSLYNKIKSTVGI</sequence>
<dbReference type="InterPro" id="IPR054442">
    <property type="entry name" value="E217_Gp38-like"/>
</dbReference>
<dbReference type="GeneID" id="55004101"/>
<organism evidence="1 2">
    <name type="scientific">Escherichia phage FEC19</name>
    <dbReference type="NCBI Taxonomy" id="2315486"/>
    <lineage>
        <taxon>Viruses</taxon>
        <taxon>Duplodnaviria</taxon>
        <taxon>Heunggongvirae</taxon>
        <taxon>Uroviricota</taxon>
        <taxon>Caudoviricetes</taxon>
        <taxon>Lindbergviridae</taxon>
        <taxon>Wifcevirus</taxon>
        <taxon>Wifcevirus FEC19</taxon>
    </lineage>
</organism>
<reference evidence="1 2" key="1">
    <citation type="submission" date="2018-08" db="EMBL/GenBank/DDBJ databases">
        <title>Characterization and Complete Genome Sequence Analysis of a Lytic Bacteriophage FEC19 infecting Escherichia coli O157:H7.</title>
        <authorList>
            <person name="Fan C."/>
            <person name="Zhao C."/>
            <person name="Tie D."/>
            <person name="Sun Y."/>
        </authorList>
    </citation>
    <scope>NUCLEOTIDE SEQUENCE [LARGE SCALE GENOMIC DNA]</scope>
</reference>
<evidence type="ECO:0000313" key="2">
    <source>
        <dbReference type="Proteomes" id="UP000268320"/>
    </source>
</evidence>